<sequence>MTMEISATRQEPVAFGAGEDANMSGVSWGAVLGGAAGAAALSYALVILGFGLGLSSVSPWSFTGATATTIGVATILWLTLTQIAASSLGGYVAGRLRVKWPTVHTDEVYFRDTAHGFLSWAVASLLVAAFLASAIAGVLRGGAMATAAAVGGATAVAGAGAVKVAGDPEAQAYYVDTLLRAPPGAPPGANASVAPTDAAQLRAETGRIFAKALVIGDLSIADRAYLGQQVAQRTGVDNAQGEQRVDEVYAQLKQSVENAKAQAKQAADDTRKATAGIAVWMFISLLCGAFFASLSATLGGRHRDTFVHGPRTAHR</sequence>
<evidence type="ECO:0000256" key="1">
    <source>
        <dbReference type="SAM" id="Coils"/>
    </source>
</evidence>
<keyword evidence="2" id="KW-0472">Membrane</keyword>
<keyword evidence="2" id="KW-0812">Transmembrane</keyword>
<evidence type="ECO:0000256" key="2">
    <source>
        <dbReference type="SAM" id="Phobius"/>
    </source>
</evidence>
<comment type="caution">
    <text evidence="3">The sequence shown here is derived from an EMBL/GenBank/DDBJ whole genome shotgun (WGS) entry which is preliminary data.</text>
</comment>
<reference evidence="3 4" key="1">
    <citation type="submission" date="2020-07" db="EMBL/GenBank/DDBJ databases">
        <title>Genomic Encyclopedia of Type Strains, Phase IV (KMG-V): Genome sequencing to study the core and pangenomes of soil and plant-associated prokaryotes.</title>
        <authorList>
            <person name="Whitman W."/>
        </authorList>
    </citation>
    <scope>NUCLEOTIDE SEQUENCE [LARGE SCALE GENOMIC DNA]</scope>
    <source>
        <strain evidence="3 4">RH2WT43</strain>
    </source>
</reference>
<protein>
    <submittedName>
        <fullName evidence="3">Uncharacterized protein YjbJ (UPF0337 family)</fullName>
    </submittedName>
</protein>
<keyword evidence="1" id="KW-0175">Coiled coil</keyword>
<feature type="transmembrane region" description="Helical" evidence="2">
    <location>
        <begin position="273"/>
        <end position="294"/>
    </location>
</feature>
<keyword evidence="4" id="KW-1185">Reference proteome</keyword>
<keyword evidence="2" id="KW-1133">Transmembrane helix</keyword>
<feature type="coiled-coil region" evidence="1">
    <location>
        <begin position="242"/>
        <end position="273"/>
    </location>
</feature>
<feature type="transmembrane region" description="Helical" evidence="2">
    <location>
        <begin position="117"/>
        <end position="139"/>
    </location>
</feature>
<proteinExistence type="predicted"/>
<feature type="transmembrane region" description="Helical" evidence="2">
    <location>
        <begin position="26"/>
        <end position="48"/>
    </location>
</feature>
<organism evidence="3 4">
    <name type="scientific">Dokdonella fugitiva</name>
    <dbReference type="NCBI Taxonomy" id="328517"/>
    <lineage>
        <taxon>Bacteria</taxon>
        <taxon>Pseudomonadati</taxon>
        <taxon>Pseudomonadota</taxon>
        <taxon>Gammaproteobacteria</taxon>
        <taxon>Lysobacterales</taxon>
        <taxon>Rhodanobacteraceae</taxon>
        <taxon>Dokdonella</taxon>
    </lineage>
</organism>
<evidence type="ECO:0000313" key="3">
    <source>
        <dbReference type="EMBL" id="MBA8888655.1"/>
    </source>
</evidence>
<evidence type="ECO:0000313" key="4">
    <source>
        <dbReference type="Proteomes" id="UP000550401"/>
    </source>
</evidence>
<gene>
    <name evidence="3" type="ORF">FHW12_002888</name>
</gene>
<name>A0A839EY22_9GAMM</name>
<dbReference type="AlphaFoldDB" id="A0A839EY22"/>
<accession>A0A839EY22</accession>
<dbReference type="Proteomes" id="UP000550401">
    <property type="component" value="Unassembled WGS sequence"/>
</dbReference>
<dbReference type="EMBL" id="JACGXL010000004">
    <property type="protein sequence ID" value="MBA8888655.1"/>
    <property type="molecule type" value="Genomic_DNA"/>
</dbReference>